<dbReference type="InterPro" id="IPR047129">
    <property type="entry name" value="PPA2-like"/>
</dbReference>
<dbReference type="InterPro" id="IPR029052">
    <property type="entry name" value="Metallo-depent_PP-like"/>
</dbReference>
<dbReference type="SUPFAM" id="SSF56300">
    <property type="entry name" value="Metallo-dependent phosphatases"/>
    <property type="match status" value="1"/>
</dbReference>
<proteinExistence type="predicted"/>
<protein>
    <submittedName>
        <fullName evidence="2">Unnamed protein product</fullName>
    </submittedName>
</protein>
<comment type="caution">
    <text evidence="2">The sequence shown here is derived from an EMBL/GenBank/DDBJ whole genome shotgun (WGS) entry which is preliminary data.</text>
</comment>
<feature type="compositionally biased region" description="Basic and acidic residues" evidence="1">
    <location>
        <begin position="274"/>
        <end position="287"/>
    </location>
</feature>
<dbReference type="Proteomes" id="UP001165121">
    <property type="component" value="Unassembled WGS sequence"/>
</dbReference>
<dbReference type="Gene3D" id="3.60.21.10">
    <property type="match status" value="1"/>
</dbReference>
<gene>
    <name evidence="2" type="ORF">Pfra01_000927400</name>
</gene>
<dbReference type="PANTHER" id="PTHR45619">
    <property type="entry name" value="SERINE/THREONINE-PROTEIN PHOSPHATASE PP2A-RELATED"/>
    <property type="match status" value="1"/>
</dbReference>
<organism evidence="2 3">
    <name type="scientific">Phytophthora fragariaefolia</name>
    <dbReference type="NCBI Taxonomy" id="1490495"/>
    <lineage>
        <taxon>Eukaryota</taxon>
        <taxon>Sar</taxon>
        <taxon>Stramenopiles</taxon>
        <taxon>Oomycota</taxon>
        <taxon>Peronosporomycetes</taxon>
        <taxon>Peronosporales</taxon>
        <taxon>Peronosporaceae</taxon>
        <taxon>Phytophthora</taxon>
    </lineage>
</organism>
<accession>A0A9W7CPC3</accession>
<dbReference type="EMBL" id="BSXT01000865">
    <property type="protein sequence ID" value="GMF35262.1"/>
    <property type="molecule type" value="Genomic_DNA"/>
</dbReference>
<dbReference type="OrthoDB" id="108277at2759"/>
<sequence length="457" mass="48631">MEGHKSMFNNALVTVWSAPNYCYRCGNVAAILELDENLEQRFKIQIVAASGADAFGGRSAPPSSTVFRQETQICQVSVIHTEDGAGPVVMLRAQFDLKVRHEFWGREVLLVVHVTPKNGVVGAAEGLSSDGGLPPGLAALPGAPLLRDEWATSQLLSLTREEAQPTPLTTRRAEQRVVVTKPLQLEVETRELGGQRLGIIAHASNAHSTLALAVRDLHLHLDQSLRTPKALGGEEGRFRVVSGDKVPFPVVLLPQERYNFLFVLEPVEVMAADESRGGPEAGGEAKRATPTKTSPQKKGKSAAGPAAQHTVLTLSWQAVTVTMDAIMENRTVVWSPKAPQLSLSRDDTELRGCVQNLVLSVLGGQLKQGGHAGADWKCVRLLPDSALHVTVAPLSTGISVGRAVTVCVAVVNRSARTEFDLTLVLPAQAESALGSTATCTGGASPGFVGFEASHRLG</sequence>
<keyword evidence="3" id="KW-1185">Reference proteome</keyword>
<dbReference type="AlphaFoldDB" id="A0A9W7CPC3"/>
<dbReference type="GO" id="GO:0004722">
    <property type="term" value="F:protein serine/threonine phosphatase activity"/>
    <property type="evidence" value="ECO:0007669"/>
    <property type="project" value="InterPro"/>
</dbReference>
<feature type="region of interest" description="Disordered" evidence="1">
    <location>
        <begin position="274"/>
        <end position="306"/>
    </location>
</feature>
<name>A0A9W7CPC3_9STRA</name>
<evidence type="ECO:0000313" key="3">
    <source>
        <dbReference type="Proteomes" id="UP001165121"/>
    </source>
</evidence>
<evidence type="ECO:0000313" key="2">
    <source>
        <dbReference type="EMBL" id="GMF35262.1"/>
    </source>
</evidence>
<reference evidence="2" key="1">
    <citation type="submission" date="2023-04" db="EMBL/GenBank/DDBJ databases">
        <title>Phytophthora fragariaefolia NBRC 109709.</title>
        <authorList>
            <person name="Ichikawa N."/>
            <person name="Sato H."/>
            <person name="Tonouchi N."/>
        </authorList>
    </citation>
    <scope>NUCLEOTIDE SEQUENCE</scope>
    <source>
        <strain evidence="2">NBRC 109709</strain>
    </source>
</reference>
<evidence type="ECO:0000256" key="1">
    <source>
        <dbReference type="SAM" id="MobiDB-lite"/>
    </source>
</evidence>